<organism evidence="1 2">
    <name type="scientific">Spirosoma soli</name>
    <dbReference type="NCBI Taxonomy" id="1770529"/>
    <lineage>
        <taxon>Bacteria</taxon>
        <taxon>Pseudomonadati</taxon>
        <taxon>Bacteroidota</taxon>
        <taxon>Cytophagia</taxon>
        <taxon>Cytophagales</taxon>
        <taxon>Cytophagaceae</taxon>
        <taxon>Spirosoma</taxon>
    </lineage>
</organism>
<evidence type="ECO:0000313" key="2">
    <source>
        <dbReference type="Proteomes" id="UP001597469"/>
    </source>
</evidence>
<gene>
    <name evidence="1" type="ORF">ACFSUS_26140</name>
</gene>
<dbReference type="EMBL" id="JBHULN010000024">
    <property type="protein sequence ID" value="MFD2574144.1"/>
    <property type="molecule type" value="Genomic_DNA"/>
</dbReference>
<keyword evidence="2" id="KW-1185">Reference proteome</keyword>
<protein>
    <submittedName>
        <fullName evidence="1">Uncharacterized protein</fullName>
    </submittedName>
</protein>
<dbReference type="Proteomes" id="UP001597469">
    <property type="component" value="Unassembled WGS sequence"/>
</dbReference>
<reference evidence="2" key="1">
    <citation type="journal article" date="2019" name="Int. J. Syst. Evol. Microbiol.">
        <title>The Global Catalogue of Microorganisms (GCM) 10K type strain sequencing project: providing services to taxonomists for standard genome sequencing and annotation.</title>
        <authorList>
            <consortium name="The Broad Institute Genomics Platform"/>
            <consortium name="The Broad Institute Genome Sequencing Center for Infectious Disease"/>
            <person name="Wu L."/>
            <person name="Ma J."/>
        </authorList>
    </citation>
    <scope>NUCLEOTIDE SEQUENCE [LARGE SCALE GENOMIC DNA]</scope>
    <source>
        <strain evidence="2">KCTC 42805</strain>
    </source>
</reference>
<name>A0ABW5MCA6_9BACT</name>
<dbReference type="RefSeq" id="WP_381527532.1">
    <property type="nucleotide sequence ID" value="NZ_JBHULN010000024.1"/>
</dbReference>
<sequence length="108" mass="12618">MLTRSIIEAIEFHEWVMRGWKVKFLLSERLLHQVKKMSPVDEWYDDPIIVATVMDRLGICFISIQEYYTTFGLLPQIGDRLFNEDSGMLIQDRSIDGTLKTLTFTLST</sequence>
<accession>A0ABW5MCA6</accession>
<comment type="caution">
    <text evidence="1">The sequence shown here is derived from an EMBL/GenBank/DDBJ whole genome shotgun (WGS) entry which is preliminary data.</text>
</comment>
<evidence type="ECO:0000313" key="1">
    <source>
        <dbReference type="EMBL" id="MFD2574144.1"/>
    </source>
</evidence>
<proteinExistence type="predicted"/>